<gene>
    <name evidence="2" type="ORF">S01H4_40676</name>
</gene>
<reference evidence="2" key="1">
    <citation type="journal article" date="2014" name="Front. Microbiol.">
        <title>High frequency of phylogenetically diverse reductive dehalogenase-homologous genes in deep subseafloor sedimentary metagenomes.</title>
        <authorList>
            <person name="Kawai M."/>
            <person name="Futagami T."/>
            <person name="Toyoda A."/>
            <person name="Takaki Y."/>
            <person name="Nishi S."/>
            <person name="Hori S."/>
            <person name="Arai W."/>
            <person name="Tsubouchi T."/>
            <person name="Morono Y."/>
            <person name="Uchiyama I."/>
            <person name="Ito T."/>
            <person name="Fujiyama A."/>
            <person name="Inagaki F."/>
            <person name="Takami H."/>
        </authorList>
    </citation>
    <scope>NUCLEOTIDE SEQUENCE</scope>
    <source>
        <strain evidence="2">Expedition CK06-06</strain>
    </source>
</reference>
<sequence>MVDFDPQSSLTISCGINMRNLQKSLYDAIARENEEEEEVNIGDIIIKTKIKDVNFLPSNIDLSGA</sequence>
<protein>
    <recommendedName>
        <fullName evidence="1">AAA domain-containing protein</fullName>
    </recommendedName>
</protein>
<dbReference type="EMBL" id="BART01022181">
    <property type="protein sequence ID" value="GAG93210.1"/>
    <property type="molecule type" value="Genomic_DNA"/>
</dbReference>
<proteinExistence type="predicted"/>
<dbReference type="Pfam" id="PF13614">
    <property type="entry name" value="AAA_31"/>
    <property type="match status" value="1"/>
</dbReference>
<dbReference type="Gene3D" id="3.40.50.300">
    <property type="entry name" value="P-loop containing nucleotide triphosphate hydrolases"/>
    <property type="match status" value="1"/>
</dbReference>
<comment type="caution">
    <text evidence="2">The sequence shown here is derived from an EMBL/GenBank/DDBJ whole genome shotgun (WGS) entry which is preliminary data.</text>
</comment>
<name>X1BDW6_9ZZZZ</name>
<evidence type="ECO:0000259" key="1">
    <source>
        <dbReference type="Pfam" id="PF13614"/>
    </source>
</evidence>
<feature type="non-terminal residue" evidence="2">
    <location>
        <position position="65"/>
    </location>
</feature>
<dbReference type="AlphaFoldDB" id="X1BDW6"/>
<accession>X1BDW6</accession>
<dbReference type="InterPro" id="IPR027417">
    <property type="entry name" value="P-loop_NTPase"/>
</dbReference>
<organism evidence="2">
    <name type="scientific">marine sediment metagenome</name>
    <dbReference type="NCBI Taxonomy" id="412755"/>
    <lineage>
        <taxon>unclassified sequences</taxon>
        <taxon>metagenomes</taxon>
        <taxon>ecological metagenomes</taxon>
    </lineage>
</organism>
<dbReference type="InterPro" id="IPR025669">
    <property type="entry name" value="AAA_dom"/>
</dbReference>
<evidence type="ECO:0000313" key="2">
    <source>
        <dbReference type="EMBL" id="GAG93210.1"/>
    </source>
</evidence>
<feature type="domain" description="AAA" evidence="1">
    <location>
        <begin position="1"/>
        <end position="64"/>
    </location>
</feature>